<evidence type="ECO:0000256" key="4">
    <source>
        <dbReference type="ARBA" id="ARBA00022553"/>
    </source>
</evidence>
<evidence type="ECO:0000313" key="13">
    <source>
        <dbReference type="Proteomes" id="UP000238707"/>
    </source>
</evidence>
<accession>A0A2S7VPA3</accession>
<keyword evidence="4" id="KW-0597">Phosphoprotein</keyword>
<evidence type="ECO:0000313" key="12">
    <source>
        <dbReference type="EMBL" id="PQJ63986.1"/>
    </source>
</evidence>
<dbReference type="InterPro" id="IPR003594">
    <property type="entry name" value="HATPase_dom"/>
</dbReference>
<dbReference type="GO" id="GO:0000155">
    <property type="term" value="F:phosphorelay sensor kinase activity"/>
    <property type="evidence" value="ECO:0007669"/>
    <property type="project" value="InterPro"/>
</dbReference>
<gene>
    <name evidence="12" type="ORF">BTO10_04120</name>
</gene>
<keyword evidence="13" id="KW-1185">Reference proteome</keyword>
<dbReference type="EC" id="2.7.13.3" evidence="3"/>
<sequence>MNAFLSQIVASVVIGYLISSVLSFSLILPLKKDAERELNLKRVEMVIEGFIEHDQSRQIGADNVWRFQCDVASDTDKIQSKGDIHTIVKRYDTDRFILGAFNSKAYQDDAHVKRLRWLGLLDGLLQVTCTLLVLLISLRTWSNGLKEMQRLSTEYMKGNFASRACRTGPEPIRNLIDNQHIMAESLSSLINKQKVIYASLPHDIRTPLASIQLTSDMLLYEQGDNQYLTKKLATQVDSLNTLCESSLYLFKLMNGDIQAVKRQVNLQTILSSFNNVLGSHQTLTIYGCDTLVQTDSAIVRIVFLNIISNALKHAKSEITVSLARYPKHDVLRFCDDGCGIEEKIVSAFNAGTLGEIKSQQGYGIGLILISELTKVLDGIVLLSNNNVGGKVTLVIRRG</sequence>
<dbReference type="SUPFAM" id="SSF55874">
    <property type="entry name" value="ATPase domain of HSP90 chaperone/DNA topoisomerase II/histidine kinase"/>
    <property type="match status" value="1"/>
</dbReference>
<dbReference type="PROSITE" id="PS50109">
    <property type="entry name" value="HIS_KIN"/>
    <property type="match status" value="1"/>
</dbReference>
<keyword evidence="7" id="KW-0418">Kinase</keyword>
<protein>
    <recommendedName>
        <fullName evidence="3">histidine kinase</fullName>
        <ecNumber evidence="3">2.7.13.3</ecNumber>
    </recommendedName>
</protein>
<evidence type="ECO:0000259" key="11">
    <source>
        <dbReference type="PROSITE" id="PS50109"/>
    </source>
</evidence>
<dbReference type="InterPro" id="IPR036097">
    <property type="entry name" value="HisK_dim/P_sf"/>
</dbReference>
<dbReference type="GO" id="GO:0016020">
    <property type="term" value="C:membrane"/>
    <property type="evidence" value="ECO:0007669"/>
    <property type="project" value="UniProtKB-SubCell"/>
</dbReference>
<keyword evidence="6 10" id="KW-0812">Transmembrane</keyword>
<dbReference type="SMART" id="SM00387">
    <property type="entry name" value="HATPase_c"/>
    <property type="match status" value="1"/>
</dbReference>
<evidence type="ECO:0000256" key="5">
    <source>
        <dbReference type="ARBA" id="ARBA00022679"/>
    </source>
</evidence>
<comment type="catalytic activity">
    <reaction evidence="1">
        <text>ATP + protein L-histidine = ADP + protein N-phospho-L-histidine.</text>
        <dbReference type="EC" id="2.7.13.3"/>
    </reaction>
</comment>
<dbReference type="Pfam" id="PF02518">
    <property type="entry name" value="HATPase_c"/>
    <property type="match status" value="1"/>
</dbReference>
<dbReference type="SMART" id="SM00388">
    <property type="entry name" value="HisKA"/>
    <property type="match status" value="1"/>
</dbReference>
<comment type="caution">
    <text evidence="12">The sequence shown here is derived from an EMBL/GenBank/DDBJ whole genome shotgun (WGS) entry which is preliminary data.</text>
</comment>
<name>A0A2S7VPA3_9VIBR</name>
<feature type="transmembrane region" description="Helical" evidence="10">
    <location>
        <begin position="6"/>
        <end position="28"/>
    </location>
</feature>
<keyword evidence="5" id="KW-0808">Transferase</keyword>
<dbReference type="PANTHER" id="PTHR45528">
    <property type="entry name" value="SENSOR HISTIDINE KINASE CPXA"/>
    <property type="match status" value="1"/>
</dbReference>
<evidence type="ECO:0000256" key="2">
    <source>
        <dbReference type="ARBA" id="ARBA00004141"/>
    </source>
</evidence>
<evidence type="ECO:0000256" key="8">
    <source>
        <dbReference type="ARBA" id="ARBA00022989"/>
    </source>
</evidence>
<dbReference type="Proteomes" id="UP000238707">
    <property type="component" value="Unassembled WGS sequence"/>
</dbReference>
<dbReference type="InterPro" id="IPR036890">
    <property type="entry name" value="HATPase_C_sf"/>
</dbReference>
<evidence type="ECO:0000256" key="7">
    <source>
        <dbReference type="ARBA" id="ARBA00022777"/>
    </source>
</evidence>
<dbReference type="EMBL" id="MSCI01000001">
    <property type="protein sequence ID" value="PQJ63986.1"/>
    <property type="molecule type" value="Genomic_DNA"/>
</dbReference>
<dbReference type="InterPro" id="IPR003661">
    <property type="entry name" value="HisK_dim/P_dom"/>
</dbReference>
<dbReference type="InterPro" id="IPR050398">
    <property type="entry name" value="HssS/ArlS-like"/>
</dbReference>
<evidence type="ECO:0000256" key="9">
    <source>
        <dbReference type="ARBA" id="ARBA00023136"/>
    </source>
</evidence>
<feature type="domain" description="Histidine kinase" evidence="11">
    <location>
        <begin position="199"/>
        <end position="398"/>
    </location>
</feature>
<dbReference type="AlphaFoldDB" id="A0A2S7VPA3"/>
<dbReference type="Pfam" id="PF00512">
    <property type="entry name" value="HisKA"/>
    <property type="match status" value="1"/>
</dbReference>
<dbReference type="InterPro" id="IPR005467">
    <property type="entry name" value="His_kinase_dom"/>
</dbReference>
<evidence type="ECO:0000256" key="10">
    <source>
        <dbReference type="SAM" id="Phobius"/>
    </source>
</evidence>
<keyword evidence="8 10" id="KW-1133">Transmembrane helix</keyword>
<dbReference type="Gene3D" id="1.10.287.130">
    <property type="match status" value="1"/>
</dbReference>
<dbReference type="SUPFAM" id="SSF47384">
    <property type="entry name" value="Homodimeric domain of signal transducing histidine kinase"/>
    <property type="match status" value="1"/>
</dbReference>
<evidence type="ECO:0000256" key="6">
    <source>
        <dbReference type="ARBA" id="ARBA00022692"/>
    </source>
</evidence>
<dbReference type="PANTHER" id="PTHR45528:SF9">
    <property type="entry name" value="SENSOR HISTIDINE KINASE YBDK"/>
    <property type="match status" value="1"/>
</dbReference>
<feature type="transmembrane region" description="Helical" evidence="10">
    <location>
        <begin position="117"/>
        <end position="138"/>
    </location>
</feature>
<reference evidence="12 13" key="1">
    <citation type="submission" date="2016-12" db="EMBL/GenBank/DDBJ databases">
        <title>Diversity of luminous bacteria.</title>
        <authorList>
            <person name="Yoshizawa S."/>
            <person name="Kogure K."/>
        </authorList>
    </citation>
    <scope>NUCLEOTIDE SEQUENCE [LARGE SCALE GENOMIC DNA]</scope>
    <source>
        <strain evidence="12 13">LC2-408</strain>
    </source>
</reference>
<proteinExistence type="predicted"/>
<dbReference type="CDD" id="cd00082">
    <property type="entry name" value="HisKA"/>
    <property type="match status" value="1"/>
</dbReference>
<keyword evidence="9 10" id="KW-0472">Membrane</keyword>
<evidence type="ECO:0000256" key="3">
    <source>
        <dbReference type="ARBA" id="ARBA00012438"/>
    </source>
</evidence>
<dbReference type="RefSeq" id="WP_105023654.1">
    <property type="nucleotide sequence ID" value="NZ_MSCI01000001.1"/>
</dbReference>
<organism evidence="12 13">
    <name type="scientific">Vibrio chagasii</name>
    <dbReference type="NCBI Taxonomy" id="170679"/>
    <lineage>
        <taxon>Bacteria</taxon>
        <taxon>Pseudomonadati</taxon>
        <taxon>Pseudomonadota</taxon>
        <taxon>Gammaproteobacteria</taxon>
        <taxon>Vibrionales</taxon>
        <taxon>Vibrionaceae</taxon>
        <taxon>Vibrio</taxon>
    </lineage>
</organism>
<dbReference type="Gene3D" id="3.30.565.10">
    <property type="entry name" value="Histidine kinase-like ATPase, C-terminal domain"/>
    <property type="match status" value="1"/>
</dbReference>
<comment type="subcellular location">
    <subcellularLocation>
        <location evidence="2">Membrane</location>
        <topology evidence="2">Multi-pass membrane protein</topology>
    </subcellularLocation>
</comment>
<evidence type="ECO:0000256" key="1">
    <source>
        <dbReference type="ARBA" id="ARBA00000085"/>
    </source>
</evidence>